<dbReference type="Proteomes" id="UP000637423">
    <property type="component" value="Unassembled WGS sequence"/>
</dbReference>
<keyword evidence="1" id="KW-0732">Signal</keyword>
<dbReference type="NCBIfam" id="NF033105">
    <property type="entry name" value="bla_subclass_B3"/>
    <property type="match status" value="1"/>
</dbReference>
<dbReference type="SMART" id="SM00849">
    <property type="entry name" value="Lactamase_B"/>
    <property type="match status" value="1"/>
</dbReference>
<dbReference type="PANTHER" id="PTHR42951">
    <property type="entry name" value="METALLO-BETA-LACTAMASE DOMAIN-CONTAINING"/>
    <property type="match status" value="1"/>
</dbReference>
<evidence type="ECO:0000313" key="4">
    <source>
        <dbReference type="Proteomes" id="UP000637423"/>
    </source>
</evidence>
<organism evidence="3 4">
    <name type="scientific">Undibacterium terreum</name>
    <dbReference type="NCBI Taxonomy" id="1224302"/>
    <lineage>
        <taxon>Bacteria</taxon>
        <taxon>Pseudomonadati</taxon>
        <taxon>Pseudomonadota</taxon>
        <taxon>Betaproteobacteria</taxon>
        <taxon>Burkholderiales</taxon>
        <taxon>Oxalobacteraceae</taxon>
        <taxon>Undibacterium</taxon>
    </lineage>
</organism>
<feature type="chain" id="PRO_5036903357" evidence="1">
    <location>
        <begin position="26"/>
        <end position="302"/>
    </location>
</feature>
<gene>
    <name evidence="3" type="ORF">GCM10011396_34450</name>
</gene>
<dbReference type="PANTHER" id="PTHR42951:SF17">
    <property type="entry name" value="METALLO-BETA-LACTAMASE DOMAIN-CONTAINING PROTEIN"/>
    <property type="match status" value="1"/>
</dbReference>
<feature type="signal peptide" evidence="1">
    <location>
        <begin position="1"/>
        <end position="25"/>
    </location>
</feature>
<feature type="domain" description="Metallo-beta-lactamase" evidence="2">
    <location>
        <begin position="63"/>
        <end position="256"/>
    </location>
</feature>
<dbReference type="AlphaFoldDB" id="A0A916XMF8"/>
<dbReference type="InterPro" id="IPR036866">
    <property type="entry name" value="RibonucZ/Hydroxyglut_hydro"/>
</dbReference>
<dbReference type="CDD" id="cd16290">
    <property type="entry name" value="AIM-1_SMB-1-like_MBL-B3"/>
    <property type="match status" value="1"/>
</dbReference>
<dbReference type="Gene3D" id="3.60.15.10">
    <property type="entry name" value="Ribonuclease Z/Hydroxyacylglutathione hydrolase-like"/>
    <property type="match status" value="1"/>
</dbReference>
<protein>
    <submittedName>
        <fullName evidence="3">CAU/MBL1b family subclass B3 metallo-beta-lactamase</fullName>
    </submittedName>
</protein>
<evidence type="ECO:0000259" key="2">
    <source>
        <dbReference type="SMART" id="SM00849"/>
    </source>
</evidence>
<dbReference type="EMBL" id="BMED01000003">
    <property type="protein sequence ID" value="GGC84199.1"/>
    <property type="molecule type" value="Genomic_DNA"/>
</dbReference>
<accession>A0A916XMF8</accession>
<dbReference type="NCBIfam" id="NF012229">
    <property type="entry name" value="bla_class_B_core"/>
    <property type="match status" value="1"/>
</dbReference>
<evidence type="ECO:0000256" key="1">
    <source>
        <dbReference type="SAM" id="SignalP"/>
    </source>
</evidence>
<dbReference type="RefSeq" id="WP_188567321.1">
    <property type="nucleotide sequence ID" value="NZ_BMED01000003.1"/>
</dbReference>
<proteinExistence type="predicted"/>
<evidence type="ECO:0000313" key="3">
    <source>
        <dbReference type="EMBL" id="GGC84199.1"/>
    </source>
</evidence>
<sequence>MSQKSRFRTLALLLSGLLCIATAYAGPGSGADAGHASHWPDSWTTPQEPFRIFGNSYYVGVHGLSSVLVTSDQGHILLDGALPESADKIAASIRALGFKLEDVKFILNSHAHFDHAGGIAKLQRLSGATVAASPSAIQAMMQGHVGEDDPQAGNATPYPPVVGTRAVHDGETLTVGPLAVTAHFTPGHTPGGTSWTWKSCEGKRCASIVYADSINPVSVADFKFTDNDNYPNAIRDLEGSFATLSKLPCDILISVHPEFSGMWAKLARTTSEKNGFFVPRACRKYVGVFKESLRKRIAAEHS</sequence>
<reference evidence="3" key="2">
    <citation type="submission" date="2020-09" db="EMBL/GenBank/DDBJ databases">
        <authorList>
            <person name="Sun Q."/>
            <person name="Zhou Y."/>
        </authorList>
    </citation>
    <scope>NUCLEOTIDE SEQUENCE</scope>
    <source>
        <strain evidence="3">CGMCC 1.10998</strain>
    </source>
</reference>
<reference evidence="3" key="1">
    <citation type="journal article" date="2014" name="Int. J. Syst. Evol. Microbiol.">
        <title>Complete genome sequence of Corynebacterium casei LMG S-19264T (=DSM 44701T), isolated from a smear-ripened cheese.</title>
        <authorList>
            <consortium name="US DOE Joint Genome Institute (JGI-PGF)"/>
            <person name="Walter F."/>
            <person name="Albersmeier A."/>
            <person name="Kalinowski J."/>
            <person name="Ruckert C."/>
        </authorList>
    </citation>
    <scope>NUCLEOTIDE SEQUENCE</scope>
    <source>
        <strain evidence="3">CGMCC 1.10998</strain>
    </source>
</reference>
<dbReference type="Pfam" id="PF00753">
    <property type="entry name" value="Lactamase_B"/>
    <property type="match status" value="1"/>
</dbReference>
<dbReference type="SUPFAM" id="SSF56281">
    <property type="entry name" value="Metallo-hydrolase/oxidoreductase"/>
    <property type="match status" value="1"/>
</dbReference>
<dbReference type="InterPro" id="IPR001279">
    <property type="entry name" value="Metallo-B-lactamas"/>
</dbReference>
<dbReference type="InterPro" id="IPR050855">
    <property type="entry name" value="NDM-1-like"/>
</dbReference>
<comment type="caution">
    <text evidence="3">The sequence shown here is derived from an EMBL/GenBank/DDBJ whole genome shotgun (WGS) entry which is preliminary data.</text>
</comment>
<keyword evidence="4" id="KW-1185">Reference proteome</keyword>
<name>A0A916XMF8_9BURK</name>